<dbReference type="InterPro" id="IPR020355">
    <property type="entry name" value="Uncharacterised_YhcU"/>
</dbReference>
<name>A0A177LDV3_9BACI</name>
<reference evidence="1 2" key="1">
    <citation type="submission" date="2016-01" db="EMBL/GenBank/DDBJ databases">
        <title>Investigation of taxonomic status of Bacillus aminovorans.</title>
        <authorList>
            <person name="Verma A."/>
            <person name="Pal Y."/>
            <person name="Krishnamurthi S."/>
        </authorList>
    </citation>
    <scope>NUCLEOTIDE SEQUENCE [LARGE SCALE GENOMIC DNA]</scope>
    <source>
        <strain evidence="1 2">DSM 1314</strain>
    </source>
</reference>
<organism evidence="1 2">
    <name type="scientific">Domibacillus aminovorans</name>
    <dbReference type="NCBI Taxonomy" id="29332"/>
    <lineage>
        <taxon>Bacteria</taxon>
        <taxon>Bacillati</taxon>
        <taxon>Bacillota</taxon>
        <taxon>Bacilli</taxon>
        <taxon>Bacillales</taxon>
        <taxon>Bacillaceae</taxon>
        <taxon>Domibacillus</taxon>
    </lineage>
</organism>
<dbReference type="Proteomes" id="UP000076935">
    <property type="component" value="Unassembled WGS sequence"/>
</dbReference>
<sequence>MTMIMSSTIEQEEKIKSLSTYLSHHVFPRYIDSTMADVIKVEKFFHIEDETLAYVESLKDASRVITALNTIVSILETTHISSSYEELFTESVNTLRSYQIDFPFPLSFFHERKHAEFL</sequence>
<comment type="caution">
    <text evidence="1">The sequence shown here is derived from an EMBL/GenBank/DDBJ whole genome shotgun (WGS) entry which is preliminary data.</text>
</comment>
<proteinExistence type="predicted"/>
<accession>A0A177LDV3</accession>
<evidence type="ECO:0000313" key="1">
    <source>
        <dbReference type="EMBL" id="OAH63365.1"/>
    </source>
</evidence>
<dbReference type="EMBL" id="LQWY01000001">
    <property type="protein sequence ID" value="OAH63365.1"/>
    <property type="molecule type" value="Genomic_DNA"/>
</dbReference>
<dbReference type="Pfam" id="PF17326">
    <property type="entry name" value="DUF5365"/>
    <property type="match status" value="1"/>
</dbReference>
<gene>
    <name evidence="1" type="ORF">AWH49_00480</name>
</gene>
<evidence type="ECO:0000313" key="2">
    <source>
        <dbReference type="Proteomes" id="UP000076935"/>
    </source>
</evidence>
<keyword evidence="2" id="KW-1185">Reference proteome</keyword>
<dbReference type="AlphaFoldDB" id="A0A177LDV3"/>
<dbReference type="RefSeq" id="WP_018391717.1">
    <property type="nucleotide sequence ID" value="NZ_JBCNAN010000012.1"/>
</dbReference>
<protein>
    <submittedName>
        <fullName evidence="1">Uncharacterized protein</fullName>
    </submittedName>
</protein>